<dbReference type="EMBL" id="DQUI01000025">
    <property type="protein sequence ID" value="HIP84124.1"/>
    <property type="molecule type" value="Genomic_DNA"/>
</dbReference>
<dbReference type="Pfam" id="PF00361">
    <property type="entry name" value="Proton_antipo_M"/>
    <property type="match status" value="1"/>
</dbReference>
<evidence type="ECO:0000259" key="7">
    <source>
        <dbReference type="Pfam" id="PF00361"/>
    </source>
</evidence>
<sequence length="491" mass="53491">MNLLPLIVVVPLITAVVFSYIYRSKYVKPLTLFIGFILLVLPLLGTYGPYFFGGHGIVYIGTIPLVSGIVYTLNPLKETMIFTLMLIGSIVLVLSTRERELSGVFTSLVLMGLASVSAVILTEDLFNLYVFYEIAAITQAGLVILSGTEEAYRSAFRYLLVGTMAGSILLLGVGLLLSATGSLNIGDMGRCLTVNPLTPTVYGGLLMLIVGLAYGGGLPPFHTLKADLYARAKPFVAAILQAYSKFILIALMLVVLKLFGNLPIFHTTRGVLIALSVFAMVFGTVMALLQEDYRKLLAYHTVSQGGYVALGLALGTPLAILAGIFHGINHTLYKSALFIGAHILDKIKSTDMRKVGGLLLVTPTLAFLILCAKLASIGIPPFNGFQSKLLLAEAVMNANMPELAVLMLILSIGTFLYMMKAFYLIFLRPCSEEQLREFKDVKISKYYILSLGLLLVLCLFLGIYPDIVIDRLYPVVEDIGVKWVLESIKNS</sequence>
<reference evidence="8" key="1">
    <citation type="journal article" date="2020" name="ISME J.">
        <title>Gammaproteobacteria mediating utilization of methyl-, sulfur- and petroleum organic compounds in deep ocean hydrothermal plumes.</title>
        <authorList>
            <person name="Zhou Z."/>
            <person name="Liu Y."/>
            <person name="Pan J."/>
            <person name="Cron B.R."/>
            <person name="Toner B.M."/>
            <person name="Anantharaman K."/>
            <person name="Breier J.A."/>
            <person name="Dick G.J."/>
            <person name="Li M."/>
        </authorList>
    </citation>
    <scope>NUCLEOTIDE SEQUENCE</scope>
    <source>
        <strain evidence="8">SZUA-1453</strain>
    </source>
</reference>
<feature type="transmembrane region" description="Helical" evidence="6">
    <location>
        <begin position="30"/>
        <end position="50"/>
    </location>
</feature>
<evidence type="ECO:0000256" key="4">
    <source>
        <dbReference type="ARBA" id="ARBA00022989"/>
    </source>
</evidence>
<dbReference type="PRINTS" id="PR01437">
    <property type="entry name" value="NUOXDRDTASE4"/>
</dbReference>
<evidence type="ECO:0000256" key="1">
    <source>
        <dbReference type="ARBA" id="ARBA00004651"/>
    </source>
</evidence>
<feature type="transmembrane region" description="Helical" evidence="6">
    <location>
        <begin position="56"/>
        <end position="73"/>
    </location>
</feature>
<evidence type="ECO:0000313" key="9">
    <source>
        <dbReference type="Proteomes" id="UP000643554"/>
    </source>
</evidence>
<feature type="transmembrane region" description="Helical" evidence="6">
    <location>
        <begin position="128"/>
        <end position="146"/>
    </location>
</feature>
<feature type="transmembrane region" description="Helical" evidence="6">
    <location>
        <begin position="446"/>
        <end position="464"/>
    </location>
</feature>
<feature type="domain" description="NADH:quinone oxidoreductase/Mrp antiporter transmembrane" evidence="7">
    <location>
        <begin position="123"/>
        <end position="411"/>
    </location>
</feature>
<evidence type="ECO:0000256" key="6">
    <source>
        <dbReference type="SAM" id="Phobius"/>
    </source>
</evidence>
<feature type="transmembrane region" description="Helical" evidence="6">
    <location>
        <begin position="158"/>
        <end position="180"/>
    </location>
</feature>
<feature type="transmembrane region" description="Helical" evidence="6">
    <location>
        <begin position="235"/>
        <end position="259"/>
    </location>
</feature>
<dbReference type="PANTHER" id="PTHR42703">
    <property type="entry name" value="NADH DEHYDROGENASE"/>
    <property type="match status" value="1"/>
</dbReference>
<evidence type="ECO:0000256" key="5">
    <source>
        <dbReference type="ARBA" id="ARBA00023136"/>
    </source>
</evidence>
<protein>
    <submittedName>
        <fullName evidence="8">Energy conserving hydrogenase EhbF</fullName>
    </submittedName>
</protein>
<evidence type="ECO:0000256" key="3">
    <source>
        <dbReference type="ARBA" id="ARBA00022692"/>
    </source>
</evidence>
<feature type="transmembrane region" description="Helical" evidence="6">
    <location>
        <begin position="80"/>
        <end position="97"/>
    </location>
</feature>
<evidence type="ECO:0000256" key="2">
    <source>
        <dbReference type="ARBA" id="ARBA00022475"/>
    </source>
</evidence>
<dbReference type="GO" id="GO:0008137">
    <property type="term" value="F:NADH dehydrogenase (ubiquinone) activity"/>
    <property type="evidence" value="ECO:0007669"/>
    <property type="project" value="InterPro"/>
</dbReference>
<feature type="transmembrane region" description="Helical" evidence="6">
    <location>
        <begin position="271"/>
        <end position="289"/>
    </location>
</feature>
<accession>A0A833DZM1</accession>
<feature type="transmembrane region" description="Helical" evidence="6">
    <location>
        <begin position="103"/>
        <end position="121"/>
    </location>
</feature>
<feature type="transmembrane region" description="Helical" evidence="6">
    <location>
        <begin position="192"/>
        <end position="215"/>
    </location>
</feature>
<dbReference type="PANTHER" id="PTHR42703:SF1">
    <property type="entry name" value="NA(+)_H(+) ANTIPORTER SUBUNIT D1"/>
    <property type="match status" value="1"/>
</dbReference>
<dbReference type="InterPro" id="IPR050586">
    <property type="entry name" value="CPA3_Na-H_Antiporter_D"/>
</dbReference>
<dbReference type="NCBIfam" id="NF004920">
    <property type="entry name" value="PRK06277.1"/>
    <property type="match status" value="1"/>
</dbReference>
<feature type="transmembrane region" description="Helical" evidence="6">
    <location>
        <begin position="6"/>
        <end position="23"/>
    </location>
</feature>
<feature type="transmembrane region" description="Helical" evidence="6">
    <location>
        <begin position="403"/>
        <end position="426"/>
    </location>
</feature>
<proteinExistence type="predicted"/>
<keyword evidence="5 6" id="KW-0472">Membrane</keyword>
<keyword evidence="2" id="KW-1003">Cell membrane</keyword>
<gene>
    <name evidence="8" type="primary">ehbF</name>
    <name evidence="8" type="ORF">EYH15_01340</name>
</gene>
<keyword evidence="3 6" id="KW-0812">Transmembrane</keyword>
<dbReference type="AlphaFoldDB" id="A0A833DZM1"/>
<evidence type="ECO:0000313" key="8">
    <source>
        <dbReference type="EMBL" id="HIP84124.1"/>
    </source>
</evidence>
<dbReference type="Proteomes" id="UP000643554">
    <property type="component" value="Unassembled WGS sequence"/>
</dbReference>
<dbReference type="GO" id="GO:0005886">
    <property type="term" value="C:plasma membrane"/>
    <property type="evidence" value="ECO:0007669"/>
    <property type="project" value="UniProtKB-SubCell"/>
</dbReference>
<name>A0A833DZM1_9EURY</name>
<dbReference type="InterPro" id="IPR001750">
    <property type="entry name" value="ND/Mrp_TM"/>
</dbReference>
<dbReference type="GO" id="GO:0042773">
    <property type="term" value="P:ATP synthesis coupled electron transport"/>
    <property type="evidence" value="ECO:0007669"/>
    <property type="project" value="InterPro"/>
</dbReference>
<comment type="subcellular location">
    <subcellularLocation>
        <location evidence="1">Cell membrane</location>
        <topology evidence="1">Multi-pass membrane protein</topology>
    </subcellularLocation>
</comment>
<keyword evidence="4 6" id="KW-1133">Transmembrane helix</keyword>
<organism evidence="8 9">
    <name type="scientific">Methanothermococcus okinawensis</name>
    <dbReference type="NCBI Taxonomy" id="155863"/>
    <lineage>
        <taxon>Archaea</taxon>
        <taxon>Methanobacteriati</taxon>
        <taxon>Methanobacteriota</taxon>
        <taxon>Methanomada group</taxon>
        <taxon>Methanococci</taxon>
        <taxon>Methanococcales</taxon>
        <taxon>Methanococcaceae</taxon>
        <taxon>Methanothermococcus</taxon>
    </lineage>
</organism>
<dbReference type="InterPro" id="IPR003918">
    <property type="entry name" value="NADH_UbQ_OxRdtase"/>
</dbReference>
<feature type="transmembrane region" description="Helical" evidence="6">
    <location>
        <begin position="309"/>
        <end position="328"/>
    </location>
</feature>
<feature type="transmembrane region" description="Helical" evidence="6">
    <location>
        <begin position="358"/>
        <end position="383"/>
    </location>
</feature>
<comment type="caution">
    <text evidence="8">The sequence shown here is derived from an EMBL/GenBank/DDBJ whole genome shotgun (WGS) entry which is preliminary data.</text>
</comment>